<dbReference type="InterPro" id="IPR020476">
    <property type="entry name" value="Nudix_hydrolase"/>
</dbReference>
<dbReference type="PRINTS" id="PR00502">
    <property type="entry name" value="NUDIXFAMILY"/>
</dbReference>
<evidence type="ECO:0000259" key="2">
    <source>
        <dbReference type="PROSITE" id="PS51462"/>
    </source>
</evidence>
<dbReference type="RefSeq" id="WP_094812360.1">
    <property type="nucleotide sequence ID" value="NZ_PTRA01000001.1"/>
</dbReference>
<comment type="caution">
    <text evidence="3">The sequence shown here is derived from an EMBL/GenBank/DDBJ whole genome shotgun (WGS) entry which is preliminary data.</text>
</comment>
<dbReference type="InterPro" id="IPR000086">
    <property type="entry name" value="NUDIX_hydrolase_dom"/>
</dbReference>
<dbReference type="InterPro" id="IPR015797">
    <property type="entry name" value="NUDIX_hydrolase-like_dom_sf"/>
</dbReference>
<evidence type="ECO:0000313" key="3">
    <source>
        <dbReference type="EMBL" id="PQA58383.1"/>
    </source>
</evidence>
<dbReference type="PANTHER" id="PTHR21340:SF0">
    <property type="entry name" value="BIS(5'-NUCLEOSYL)-TETRAPHOSPHATASE [ASYMMETRICAL]"/>
    <property type="match status" value="1"/>
</dbReference>
<dbReference type="PROSITE" id="PS51462">
    <property type="entry name" value="NUDIX"/>
    <property type="match status" value="1"/>
</dbReference>
<dbReference type="AlphaFoldDB" id="A0A2S7IKV8"/>
<dbReference type="Gene3D" id="3.90.79.10">
    <property type="entry name" value="Nucleoside Triphosphate Pyrophosphohydrolase"/>
    <property type="match status" value="1"/>
</dbReference>
<protein>
    <submittedName>
        <fullName evidence="3">NUDIX domain-containing protein</fullName>
    </submittedName>
</protein>
<keyword evidence="4" id="KW-1185">Reference proteome</keyword>
<gene>
    <name evidence="3" type="ORF">C5O19_01525</name>
</gene>
<name>A0A2S7IKV8_9BACT</name>
<dbReference type="EMBL" id="PTRA01000001">
    <property type="protein sequence ID" value="PQA58383.1"/>
    <property type="molecule type" value="Genomic_DNA"/>
</dbReference>
<reference evidence="4" key="1">
    <citation type="submission" date="2018-02" db="EMBL/GenBank/DDBJ databases">
        <title>Genome sequencing of Solimonas sp. HR-BB.</title>
        <authorList>
            <person name="Lee Y."/>
            <person name="Jeon C.O."/>
        </authorList>
    </citation>
    <scope>NUCLEOTIDE SEQUENCE [LARGE SCALE GENOMIC DNA]</scope>
    <source>
        <strain evidence="4">HR-U</strain>
    </source>
</reference>
<proteinExistence type="predicted"/>
<dbReference type="SUPFAM" id="SSF55811">
    <property type="entry name" value="Nudix"/>
    <property type="match status" value="1"/>
</dbReference>
<organism evidence="3 4">
    <name type="scientific">Siphonobacter curvatus</name>
    <dbReference type="NCBI Taxonomy" id="2094562"/>
    <lineage>
        <taxon>Bacteria</taxon>
        <taxon>Pseudomonadati</taxon>
        <taxon>Bacteroidota</taxon>
        <taxon>Cytophagia</taxon>
        <taxon>Cytophagales</taxon>
        <taxon>Cytophagaceae</taxon>
        <taxon>Siphonobacter</taxon>
    </lineage>
</organism>
<dbReference type="PANTHER" id="PTHR21340">
    <property type="entry name" value="DIADENOSINE 5,5-P1,P4-TETRAPHOSPHATE PYROPHOSPHOHYDROLASE MUTT"/>
    <property type="match status" value="1"/>
</dbReference>
<dbReference type="Proteomes" id="UP000239590">
    <property type="component" value="Unassembled WGS sequence"/>
</dbReference>
<evidence type="ECO:0000313" key="4">
    <source>
        <dbReference type="Proteomes" id="UP000239590"/>
    </source>
</evidence>
<dbReference type="Pfam" id="PF00293">
    <property type="entry name" value="NUDIX"/>
    <property type="match status" value="1"/>
</dbReference>
<accession>A0A2S7IKV8</accession>
<evidence type="ECO:0000256" key="1">
    <source>
        <dbReference type="ARBA" id="ARBA00022801"/>
    </source>
</evidence>
<feature type="domain" description="Nudix hydrolase" evidence="2">
    <location>
        <begin position="94"/>
        <end position="221"/>
    </location>
</feature>
<dbReference type="InterPro" id="IPR051325">
    <property type="entry name" value="Nudix_hydrolase_domain"/>
</dbReference>
<dbReference type="GO" id="GO:0004081">
    <property type="term" value="F:bis(5'-nucleosyl)-tetraphosphatase (asymmetrical) activity"/>
    <property type="evidence" value="ECO:0007669"/>
    <property type="project" value="TreeGrafter"/>
</dbReference>
<dbReference type="GO" id="GO:0006754">
    <property type="term" value="P:ATP biosynthetic process"/>
    <property type="evidence" value="ECO:0007669"/>
    <property type="project" value="TreeGrafter"/>
</dbReference>
<dbReference type="CDD" id="cd03673">
    <property type="entry name" value="NUDIX_Ap6A_hydrolase"/>
    <property type="match status" value="1"/>
</dbReference>
<dbReference type="OrthoDB" id="9816289at2"/>
<keyword evidence="1" id="KW-0378">Hydrolase</keyword>
<sequence>MVLFINDRPVKLTDAQRSDLLREKRDFDVVIDTRLEVIKTENLHGHVLILNASLATTERLMDLLHDEHPAALQSILLQVADQKAAEGRLKNYFKVVKAAGGVVFKDDKMLLIYRLKRWDLPKGKLDPGEKSKEASLREVEEETGLQAELGEKICTTWHTYTHNGNRILKRTKWYRMTCLDDQHMQPQEEEHIEKIAWMTKKEVQNAMVDSYSSIRYVFDRLWNSVSV</sequence>
<dbReference type="GO" id="GO:0006167">
    <property type="term" value="P:AMP biosynthetic process"/>
    <property type="evidence" value="ECO:0007669"/>
    <property type="project" value="TreeGrafter"/>
</dbReference>